<keyword evidence="1" id="KW-0472">Membrane</keyword>
<accession>A0A0F9EY65</accession>
<feature type="non-terminal residue" evidence="2">
    <location>
        <position position="45"/>
    </location>
</feature>
<evidence type="ECO:0000313" key="2">
    <source>
        <dbReference type="EMBL" id="KKL49945.1"/>
    </source>
</evidence>
<gene>
    <name evidence="2" type="ORF">LCGC14_2310460</name>
</gene>
<keyword evidence="1" id="KW-1133">Transmembrane helix</keyword>
<reference evidence="2" key="1">
    <citation type="journal article" date="2015" name="Nature">
        <title>Complex archaea that bridge the gap between prokaryotes and eukaryotes.</title>
        <authorList>
            <person name="Spang A."/>
            <person name="Saw J.H."/>
            <person name="Jorgensen S.L."/>
            <person name="Zaremba-Niedzwiedzka K."/>
            <person name="Martijn J."/>
            <person name="Lind A.E."/>
            <person name="van Eijk R."/>
            <person name="Schleper C."/>
            <person name="Guy L."/>
            <person name="Ettema T.J."/>
        </authorList>
    </citation>
    <scope>NUCLEOTIDE SEQUENCE</scope>
</reference>
<proteinExistence type="predicted"/>
<name>A0A0F9EY65_9ZZZZ</name>
<protein>
    <submittedName>
        <fullName evidence="2">Uncharacterized protein</fullName>
    </submittedName>
</protein>
<dbReference type="AlphaFoldDB" id="A0A0F9EY65"/>
<comment type="caution">
    <text evidence="2">The sequence shown here is derived from an EMBL/GenBank/DDBJ whole genome shotgun (WGS) entry which is preliminary data.</text>
</comment>
<sequence>METLDLVGVSAVVGVLLPYLTSFLKNIGATWPVIWVKVMAFVLAG</sequence>
<organism evidence="2">
    <name type="scientific">marine sediment metagenome</name>
    <dbReference type="NCBI Taxonomy" id="412755"/>
    <lineage>
        <taxon>unclassified sequences</taxon>
        <taxon>metagenomes</taxon>
        <taxon>ecological metagenomes</taxon>
    </lineage>
</organism>
<feature type="transmembrane region" description="Helical" evidence="1">
    <location>
        <begin position="6"/>
        <end position="24"/>
    </location>
</feature>
<dbReference type="EMBL" id="LAZR01032777">
    <property type="protein sequence ID" value="KKL49945.1"/>
    <property type="molecule type" value="Genomic_DNA"/>
</dbReference>
<evidence type="ECO:0000256" key="1">
    <source>
        <dbReference type="SAM" id="Phobius"/>
    </source>
</evidence>
<keyword evidence="1" id="KW-0812">Transmembrane</keyword>